<dbReference type="AlphaFoldDB" id="A0A0C3GS37"/>
<name>A0A0C3GS37_OIDMZ</name>
<dbReference type="Proteomes" id="UP000054321">
    <property type="component" value="Unassembled WGS sequence"/>
</dbReference>
<dbReference type="OrthoDB" id="270167at2759"/>
<dbReference type="STRING" id="913774.A0A0C3GS37"/>
<gene>
    <name evidence="7" type="ORF">OIDMADRAFT_138166</name>
</gene>
<evidence type="ECO:0000313" key="8">
    <source>
        <dbReference type="Proteomes" id="UP000054321"/>
    </source>
</evidence>
<dbReference type="PROSITE" id="PS00463">
    <property type="entry name" value="ZN2_CY6_FUNGAL_1"/>
    <property type="match status" value="1"/>
</dbReference>
<proteinExistence type="predicted"/>
<dbReference type="PANTHER" id="PTHR47338">
    <property type="entry name" value="ZN(II)2CYS6 TRANSCRIPTION FACTOR (EUROFUNG)-RELATED"/>
    <property type="match status" value="1"/>
</dbReference>
<dbReference type="SMART" id="SM00066">
    <property type="entry name" value="GAL4"/>
    <property type="match status" value="1"/>
</dbReference>
<evidence type="ECO:0000259" key="6">
    <source>
        <dbReference type="PROSITE" id="PS50048"/>
    </source>
</evidence>
<dbReference type="InterPro" id="IPR050815">
    <property type="entry name" value="TF_fung"/>
</dbReference>
<keyword evidence="3" id="KW-0805">Transcription regulation</keyword>
<dbReference type="GO" id="GO:0006351">
    <property type="term" value="P:DNA-templated transcription"/>
    <property type="evidence" value="ECO:0007669"/>
    <property type="project" value="InterPro"/>
</dbReference>
<evidence type="ECO:0000256" key="4">
    <source>
        <dbReference type="ARBA" id="ARBA00023163"/>
    </source>
</evidence>
<dbReference type="InParanoid" id="A0A0C3GS37"/>
<reference evidence="7 8" key="1">
    <citation type="submission" date="2014-04" db="EMBL/GenBank/DDBJ databases">
        <authorList>
            <consortium name="DOE Joint Genome Institute"/>
            <person name="Kuo A."/>
            <person name="Martino E."/>
            <person name="Perotto S."/>
            <person name="Kohler A."/>
            <person name="Nagy L.G."/>
            <person name="Floudas D."/>
            <person name="Copeland A."/>
            <person name="Barry K.W."/>
            <person name="Cichocki N."/>
            <person name="Veneault-Fourrey C."/>
            <person name="LaButti K."/>
            <person name="Lindquist E.A."/>
            <person name="Lipzen A."/>
            <person name="Lundell T."/>
            <person name="Morin E."/>
            <person name="Murat C."/>
            <person name="Sun H."/>
            <person name="Tunlid A."/>
            <person name="Henrissat B."/>
            <person name="Grigoriev I.V."/>
            <person name="Hibbett D.S."/>
            <person name="Martin F."/>
            <person name="Nordberg H.P."/>
            <person name="Cantor M.N."/>
            <person name="Hua S.X."/>
        </authorList>
    </citation>
    <scope>NUCLEOTIDE SEQUENCE [LARGE SCALE GENOMIC DNA]</scope>
    <source>
        <strain evidence="7 8">Zn</strain>
    </source>
</reference>
<dbReference type="GO" id="GO:0008270">
    <property type="term" value="F:zinc ion binding"/>
    <property type="evidence" value="ECO:0007669"/>
    <property type="project" value="InterPro"/>
</dbReference>
<evidence type="ECO:0000256" key="5">
    <source>
        <dbReference type="ARBA" id="ARBA00023242"/>
    </source>
</evidence>
<evidence type="ECO:0000256" key="3">
    <source>
        <dbReference type="ARBA" id="ARBA00023015"/>
    </source>
</evidence>
<dbReference type="InterPro" id="IPR001138">
    <property type="entry name" value="Zn2Cys6_DnaBD"/>
</dbReference>
<organism evidence="7 8">
    <name type="scientific">Oidiodendron maius (strain Zn)</name>
    <dbReference type="NCBI Taxonomy" id="913774"/>
    <lineage>
        <taxon>Eukaryota</taxon>
        <taxon>Fungi</taxon>
        <taxon>Dikarya</taxon>
        <taxon>Ascomycota</taxon>
        <taxon>Pezizomycotina</taxon>
        <taxon>Leotiomycetes</taxon>
        <taxon>Leotiomycetes incertae sedis</taxon>
        <taxon>Myxotrichaceae</taxon>
        <taxon>Oidiodendron</taxon>
    </lineage>
</organism>
<evidence type="ECO:0000256" key="2">
    <source>
        <dbReference type="ARBA" id="ARBA00022723"/>
    </source>
</evidence>
<protein>
    <recommendedName>
        <fullName evidence="6">Zn(2)-C6 fungal-type domain-containing protein</fullName>
    </recommendedName>
</protein>
<dbReference type="EMBL" id="KN832897">
    <property type="protein sequence ID" value="KIM93281.1"/>
    <property type="molecule type" value="Genomic_DNA"/>
</dbReference>
<keyword evidence="5" id="KW-0539">Nucleus</keyword>
<keyword evidence="4" id="KW-0804">Transcription</keyword>
<sequence length="584" mass="65804">MDGRVEDTAMNACIFCKKYKRRCDKVLPSCSTCLRLRRVCSYPIPGSIQSKPEVEIAHLHQRVEDLENYIGGGTAVQNTENTVQIAVITSCTTVGKINRQRAADISSSLFYLDERFFAHVRGNVEPASTPVPPSMEHILKEECSYPQGLHFLTLQYFESFHGWMPIISKIRIQRMLNRSRGNIQADAIFLLSCMKLLLRTPDPSSRAEIFDFYKTIKTFNLDLELAGLQSLMTVQGSLLIAVYEMGHGIYPAAYTTVAQCARQSISLGFHNCNAPHFLQPWANWEEHIRVWWFIVMLDRQVTVGREFRPLCTEDPKKYTPLPENSDTWDSGTAVAPNRLCVSSPASAVISPYARLAQAYNLLGRVIKHCDDQDQDLAFMLDELGTLHQALSALLELTAADDSDHSYVSSAVCLRYTVLPLNKISLHITDIYSALMKLHKNYLCTSISVRLEKTSDPALSIRLRDCSKQSYNTMVDMSLKVIDFAQSLEHKIVAFTTNKLSPFVLQCIYRAAIWLSDLAASTGEEKFAAGRWICDRVLKHRVKDGPLPVMTVFLVKSSSANYDALEIYIQMLALADTEVERSLTN</sequence>
<dbReference type="Gene3D" id="4.10.240.10">
    <property type="entry name" value="Zn(2)-C6 fungal-type DNA-binding domain"/>
    <property type="match status" value="1"/>
</dbReference>
<dbReference type="Pfam" id="PF00172">
    <property type="entry name" value="Zn_clus"/>
    <property type="match status" value="1"/>
</dbReference>
<keyword evidence="8" id="KW-1185">Reference proteome</keyword>
<dbReference type="CDD" id="cd00067">
    <property type="entry name" value="GAL4"/>
    <property type="match status" value="1"/>
</dbReference>
<dbReference type="GO" id="GO:0003677">
    <property type="term" value="F:DNA binding"/>
    <property type="evidence" value="ECO:0007669"/>
    <property type="project" value="InterPro"/>
</dbReference>
<dbReference type="GO" id="GO:0000981">
    <property type="term" value="F:DNA-binding transcription factor activity, RNA polymerase II-specific"/>
    <property type="evidence" value="ECO:0007669"/>
    <property type="project" value="InterPro"/>
</dbReference>
<feature type="domain" description="Zn(2)-C6 fungal-type" evidence="6">
    <location>
        <begin position="12"/>
        <end position="42"/>
    </location>
</feature>
<evidence type="ECO:0000256" key="1">
    <source>
        <dbReference type="ARBA" id="ARBA00004123"/>
    </source>
</evidence>
<evidence type="ECO:0000313" key="7">
    <source>
        <dbReference type="EMBL" id="KIM93281.1"/>
    </source>
</evidence>
<keyword evidence="2" id="KW-0479">Metal-binding</keyword>
<dbReference type="PANTHER" id="PTHR47338:SF20">
    <property type="entry name" value="ZN(II)2CYS6 TRANSCRIPTION FACTOR (EUROFUNG)"/>
    <property type="match status" value="1"/>
</dbReference>
<dbReference type="CDD" id="cd12148">
    <property type="entry name" value="fungal_TF_MHR"/>
    <property type="match status" value="1"/>
</dbReference>
<dbReference type="GO" id="GO:0005634">
    <property type="term" value="C:nucleus"/>
    <property type="evidence" value="ECO:0007669"/>
    <property type="project" value="UniProtKB-SubCell"/>
</dbReference>
<dbReference type="HOGENOM" id="CLU_023880_2_0_1"/>
<reference evidence="8" key="2">
    <citation type="submission" date="2015-01" db="EMBL/GenBank/DDBJ databases">
        <title>Evolutionary Origins and Diversification of the Mycorrhizal Mutualists.</title>
        <authorList>
            <consortium name="DOE Joint Genome Institute"/>
            <consortium name="Mycorrhizal Genomics Consortium"/>
            <person name="Kohler A."/>
            <person name="Kuo A."/>
            <person name="Nagy L.G."/>
            <person name="Floudas D."/>
            <person name="Copeland A."/>
            <person name="Barry K.W."/>
            <person name="Cichocki N."/>
            <person name="Veneault-Fourrey C."/>
            <person name="LaButti K."/>
            <person name="Lindquist E.A."/>
            <person name="Lipzen A."/>
            <person name="Lundell T."/>
            <person name="Morin E."/>
            <person name="Murat C."/>
            <person name="Riley R."/>
            <person name="Ohm R."/>
            <person name="Sun H."/>
            <person name="Tunlid A."/>
            <person name="Henrissat B."/>
            <person name="Grigoriev I.V."/>
            <person name="Hibbett D.S."/>
            <person name="Martin F."/>
        </authorList>
    </citation>
    <scope>NUCLEOTIDE SEQUENCE [LARGE SCALE GENOMIC DNA]</scope>
    <source>
        <strain evidence="8">Zn</strain>
    </source>
</reference>
<dbReference type="InterPro" id="IPR036864">
    <property type="entry name" value="Zn2-C6_fun-type_DNA-bd_sf"/>
</dbReference>
<dbReference type="SUPFAM" id="SSF57701">
    <property type="entry name" value="Zn2/Cys6 DNA-binding domain"/>
    <property type="match status" value="1"/>
</dbReference>
<comment type="subcellular location">
    <subcellularLocation>
        <location evidence="1">Nucleus</location>
    </subcellularLocation>
</comment>
<dbReference type="Pfam" id="PF04082">
    <property type="entry name" value="Fungal_trans"/>
    <property type="match status" value="1"/>
</dbReference>
<dbReference type="InterPro" id="IPR007219">
    <property type="entry name" value="XnlR_reg_dom"/>
</dbReference>
<dbReference type="PROSITE" id="PS50048">
    <property type="entry name" value="ZN2_CY6_FUNGAL_2"/>
    <property type="match status" value="1"/>
</dbReference>
<accession>A0A0C3GS37</accession>